<dbReference type="InterPro" id="IPR041698">
    <property type="entry name" value="Methyltransf_25"/>
</dbReference>
<dbReference type="PANTHER" id="PTHR44068">
    <property type="entry name" value="ZGC:194242"/>
    <property type="match status" value="1"/>
</dbReference>
<protein>
    <submittedName>
        <fullName evidence="2">Cyclopropane fatty-acyl-phospholipid synthase-like methyltransferase</fullName>
    </submittedName>
</protein>
<dbReference type="CDD" id="cd02440">
    <property type="entry name" value="AdoMet_MTases"/>
    <property type="match status" value="1"/>
</dbReference>
<dbReference type="GO" id="GO:0032259">
    <property type="term" value="P:methylation"/>
    <property type="evidence" value="ECO:0007669"/>
    <property type="project" value="UniProtKB-KW"/>
</dbReference>
<dbReference type="PANTHER" id="PTHR44068:SF11">
    <property type="entry name" value="GERANYL DIPHOSPHATE 2-C-METHYLTRANSFERASE"/>
    <property type="match status" value="1"/>
</dbReference>
<dbReference type="RefSeq" id="WP_132807798.1">
    <property type="nucleotide sequence ID" value="NZ_SMAK01000015.1"/>
</dbReference>
<keyword evidence="2" id="KW-0489">Methyltransferase</keyword>
<dbReference type="GO" id="GO:0008168">
    <property type="term" value="F:methyltransferase activity"/>
    <property type="evidence" value="ECO:0007669"/>
    <property type="project" value="UniProtKB-KW"/>
</dbReference>
<proteinExistence type="predicted"/>
<dbReference type="InterPro" id="IPR050447">
    <property type="entry name" value="Erg6_SMT_methyltransf"/>
</dbReference>
<organism evidence="2 3">
    <name type="scientific">Tepidamorphus gemmatus</name>
    <dbReference type="NCBI Taxonomy" id="747076"/>
    <lineage>
        <taxon>Bacteria</taxon>
        <taxon>Pseudomonadati</taxon>
        <taxon>Pseudomonadota</taxon>
        <taxon>Alphaproteobacteria</taxon>
        <taxon>Hyphomicrobiales</taxon>
        <taxon>Tepidamorphaceae</taxon>
        <taxon>Tepidamorphus</taxon>
    </lineage>
</organism>
<reference evidence="2 3" key="1">
    <citation type="submission" date="2019-03" db="EMBL/GenBank/DDBJ databases">
        <title>Genomic Encyclopedia of Type Strains, Phase IV (KMG-IV): sequencing the most valuable type-strain genomes for metagenomic binning, comparative biology and taxonomic classification.</title>
        <authorList>
            <person name="Goeker M."/>
        </authorList>
    </citation>
    <scope>NUCLEOTIDE SEQUENCE [LARGE SCALE GENOMIC DNA]</scope>
    <source>
        <strain evidence="2 3">DSM 19345</strain>
    </source>
</reference>
<keyword evidence="3" id="KW-1185">Reference proteome</keyword>
<sequence>MISLQTFYDEHPINASEIIEKVEADGIAPDQIRPEHLSRHDQDHYGGTAATDMLVAALRIMPGMRVLDICSGLGGTSRYLAYRHGVSVHGIDLTESRVLGAQRLTEMVGLGDRVTFSVGDATRLDLGEARFDRAISQEAFLHIADRESLFAGCFRVLKPGGALGFTDWTATETLGPDARAFFAETFAAPKLVSLFDYVELMKGAGFVDVQATDLSAEWRGILVERLEMFRSLERETVARFGRERFDTYIRNYEFFVEAIGSGVLGGGRLIGWKR</sequence>
<evidence type="ECO:0000259" key="1">
    <source>
        <dbReference type="Pfam" id="PF13649"/>
    </source>
</evidence>
<dbReference type="SUPFAM" id="SSF53335">
    <property type="entry name" value="S-adenosyl-L-methionine-dependent methyltransferases"/>
    <property type="match status" value="1"/>
</dbReference>
<feature type="domain" description="Methyltransferase" evidence="1">
    <location>
        <begin position="66"/>
        <end position="161"/>
    </location>
</feature>
<dbReference type="OrthoDB" id="9765084at2"/>
<evidence type="ECO:0000313" key="2">
    <source>
        <dbReference type="EMBL" id="TCT04537.1"/>
    </source>
</evidence>
<comment type="caution">
    <text evidence="2">The sequence shown here is derived from an EMBL/GenBank/DDBJ whole genome shotgun (WGS) entry which is preliminary data.</text>
</comment>
<dbReference type="Pfam" id="PF13649">
    <property type="entry name" value="Methyltransf_25"/>
    <property type="match status" value="1"/>
</dbReference>
<dbReference type="Gene3D" id="3.40.50.150">
    <property type="entry name" value="Vaccinia Virus protein VP39"/>
    <property type="match status" value="1"/>
</dbReference>
<gene>
    <name evidence="2" type="ORF">EDC22_11517</name>
</gene>
<accession>A0A4R3M0D5</accession>
<keyword evidence="2" id="KW-0808">Transferase</keyword>
<dbReference type="AlphaFoldDB" id="A0A4R3M0D5"/>
<dbReference type="Proteomes" id="UP000295678">
    <property type="component" value="Unassembled WGS sequence"/>
</dbReference>
<dbReference type="InterPro" id="IPR029063">
    <property type="entry name" value="SAM-dependent_MTases_sf"/>
</dbReference>
<name>A0A4R3M0D5_9HYPH</name>
<evidence type="ECO:0000313" key="3">
    <source>
        <dbReference type="Proteomes" id="UP000295678"/>
    </source>
</evidence>
<dbReference type="EMBL" id="SMAK01000015">
    <property type="protein sequence ID" value="TCT04537.1"/>
    <property type="molecule type" value="Genomic_DNA"/>
</dbReference>